<evidence type="ECO:0000256" key="1">
    <source>
        <dbReference type="ARBA" id="ARBA00006336"/>
    </source>
</evidence>
<dbReference type="STRING" id="554155.C5FSL1"/>
<keyword evidence="4" id="KW-0378">Hydrolase</keyword>
<protein>
    <recommendedName>
        <fullName evidence="6">nicotinamidase</fullName>
        <ecNumber evidence="6">3.5.1.19</ecNumber>
    </recommendedName>
    <alternativeName>
        <fullName evidence="7">Nicotinamide deamidase</fullName>
    </alternativeName>
</protein>
<comment type="pathway">
    <text evidence="5">Cofactor biosynthesis; nicotinate biosynthesis; nicotinate from nicotinamide: step 1/1.</text>
</comment>
<name>C5FSL1_ARTOC</name>
<dbReference type="InterPro" id="IPR036380">
    <property type="entry name" value="Isochorismatase-like_sf"/>
</dbReference>
<evidence type="ECO:0000256" key="3">
    <source>
        <dbReference type="ARBA" id="ARBA00022723"/>
    </source>
</evidence>
<keyword evidence="2" id="KW-0662">Pyridine nucleotide biosynthesis</keyword>
<dbReference type="Pfam" id="PF00857">
    <property type="entry name" value="Isochorismatase"/>
    <property type="match status" value="1"/>
</dbReference>
<reference evidence="10" key="1">
    <citation type="journal article" date="2012" name="MBio">
        <title>Comparative genome analysis of Trichophyton rubrum and related dermatophytes reveals candidate genes involved in infection.</title>
        <authorList>
            <person name="Martinez D.A."/>
            <person name="Oliver B.G."/>
            <person name="Graeser Y."/>
            <person name="Goldberg J.M."/>
            <person name="Li W."/>
            <person name="Martinez-Rossi N.M."/>
            <person name="Monod M."/>
            <person name="Shelest E."/>
            <person name="Barton R.C."/>
            <person name="Birch E."/>
            <person name="Brakhage A.A."/>
            <person name="Chen Z."/>
            <person name="Gurr S.J."/>
            <person name="Heiman D."/>
            <person name="Heitman J."/>
            <person name="Kosti I."/>
            <person name="Rossi A."/>
            <person name="Saif S."/>
            <person name="Samalova M."/>
            <person name="Saunders C.W."/>
            <person name="Shea T."/>
            <person name="Summerbell R.C."/>
            <person name="Xu J."/>
            <person name="Young S."/>
            <person name="Zeng Q."/>
            <person name="Birren B.W."/>
            <person name="Cuomo C.A."/>
            <person name="White T.C."/>
        </authorList>
    </citation>
    <scope>NUCLEOTIDE SEQUENCE [LARGE SCALE GENOMIC DNA]</scope>
    <source>
        <strain evidence="10">ATCC MYA-4605 / CBS 113480</strain>
    </source>
</reference>
<dbReference type="PANTHER" id="PTHR11080">
    <property type="entry name" value="PYRAZINAMIDASE/NICOTINAMIDASE"/>
    <property type="match status" value="1"/>
</dbReference>
<evidence type="ECO:0000256" key="4">
    <source>
        <dbReference type="ARBA" id="ARBA00022801"/>
    </source>
</evidence>
<dbReference type="RefSeq" id="XP_002845814.1">
    <property type="nucleotide sequence ID" value="XM_002845768.1"/>
</dbReference>
<dbReference type="InterPro" id="IPR000868">
    <property type="entry name" value="Isochorismatase-like_dom"/>
</dbReference>
<proteinExistence type="inferred from homology"/>
<sequence length="243" mass="26312">MEAANKIRPALIVVDMQEDFCPPDGSLAVQHGRSIAPLINKLLSLPGFVVKIGTQDFHPSSHISFATNHPSPSNIPFISTIDVKNPATGKEEETKPQRLWPAHCVQGTKGANLISEIESDKLDAIIRKGMDERVEMYSPFADAFGNRNCVETGGVNHDLEAMLNDHQVSDVFVVGIAGDYCVKFTAIDAADRGFRSYVIDEATKSVDPGEGWEAAKVDMAAYGVRVISADGIEEAINTLCINV</sequence>
<evidence type="ECO:0000256" key="6">
    <source>
        <dbReference type="ARBA" id="ARBA00039017"/>
    </source>
</evidence>
<dbReference type="GO" id="GO:0008936">
    <property type="term" value="F:nicotinamidase activity"/>
    <property type="evidence" value="ECO:0007669"/>
    <property type="project" value="UniProtKB-EC"/>
</dbReference>
<dbReference type="AlphaFoldDB" id="C5FSL1"/>
<evidence type="ECO:0000256" key="7">
    <source>
        <dbReference type="ARBA" id="ARBA00043224"/>
    </source>
</evidence>
<dbReference type="PANTHER" id="PTHR11080:SF2">
    <property type="entry name" value="LD05707P"/>
    <property type="match status" value="1"/>
</dbReference>
<dbReference type="GeneID" id="9227225"/>
<dbReference type="OMA" id="DFVDSWP"/>
<dbReference type="GO" id="GO:0019363">
    <property type="term" value="P:pyridine nucleotide biosynthetic process"/>
    <property type="evidence" value="ECO:0007669"/>
    <property type="project" value="UniProtKB-KW"/>
</dbReference>
<evidence type="ECO:0000313" key="9">
    <source>
        <dbReference type="EMBL" id="EEQ32864.1"/>
    </source>
</evidence>
<feature type="domain" description="Isochorismatase-like" evidence="8">
    <location>
        <begin position="74"/>
        <end position="230"/>
    </location>
</feature>
<gene>
    <name evidence="9" type="ORF">MCYG_05683</name>
</gene>
<accession>C5FSL1</accession>
<keyword evidence="10" id="KW-1185">Reference proteome</keyword>
<evidence type="ECO:0000259" key="8">
    <source>
        <dbReference type="Pfam" id="PF00857"/>
    </source>
</evidence>
<evidence type="ECO:0000256" key="5">
    <source>
        <dbReference type="ARBA" id="ARBA00037900"/>
    </source>
</evidence>
<dbReference type="CDD" id="cd01011">
    <property type="entry name" value="nicotinamidase"/>
    <property type="match status" value="1"/>
</dbReference>
<evidence type="ECO:0000313" key="10">
    <source>
        <dbReference type="Proteomes" id="UP000002035"/>
    </source>
</evidence>
<dbReference type="InterPro" id="IPR052347">
    <property type="entry name" value="Isochorismatase_Nicotinamidase"/>
</dbReference>
<dbReference type="EC" id="3.5.1.19" evidence="6"/>
<dbReference type="HOGENOM" id="CLU_068979_13_0_1"/>
<dbReference type="EMBL" id="DS995705">
    <property type="protein sequence ID" value="EEQ32864.1"/>
    <property type="molecule type" value="Genomic_DNA"/>
</dbReference>
<dbReference type="GO" id="GO:0046872">
    <property type="term" value="F:metal ion binding"/>
    <property type="evidence" value="ECO:0007669"/>
    <property type="project" value="UniProtKB-KW"/>
</dbReference>
<dbReference type="Proteomes" id="UP000002035">
    <property type="component" value="Unassembled WGS sequence"/>
</dbReference>
<organism evidence="9 10">
    <name type="scientific">Arthroderma otae (strain ATCC MYA-4605 / CBS 113480)</name>
    <name type="common">Microsporum canis</name>
    <dbReference type="NCBI Taxonomy" id="554155"/>
    <lineage>
        <taxon>Eukaryota</taxon>
        <taxon>Fungi</taxon>
        <taxon>Dikarya</taxon>
        <taxon>Ascomycota</taxon>
        <taxon>Pezizomycotina</taxon>
        <taxon>Eurotiomycetes</taxon>
        <taxon>Eurotiomycetidae</taxon>
        <taxon>Onygenales</taxon>
        <taxon>Arthrodermataceae</taxon>
        <taxon>Microsporum</taxon>
    </lineage>
</organism>
<dbReference type="OrthoDB" id="3341310at2759"/>
<dbReference type="VEuPathDB" id="FungiDB:MCYG_05683"/>
<evidence type="ECO:0000256" key="2">
    <source>
        <dbReference type="ARBA" id="ARBA00022642"/>
    </source>
</evidence>
<keyword evidence="3" id="KW-0479">Metal-binding</keyword>
<comment type="similarity">
    <text evidence="1">Belongs to the isochorismatase family.</text>
</comment>
<dbReference type="SUPFAM" id="SSF52499">
    <property type="entry name" value="Isochorismatase-like hydrolases"/>
    <property type="match status" value="1"/>
</dbReference>
<dbReference type="Gene3D" id="3.40.50.850">
    <property type="entry name" value="Isochorismatase-like"/>
    <property type="match status" value="1"/>
</dbReference>
<dbReference type="eggNOG" id="KOG4003">
    <property type="taxonomic scope" value="Eukaryota"/>
</dbReference>